<dbReference type="EMBL" id="CP001322">
    <property type="protein sequence ID" value="ACL04925.1"/>
    <property type="molecule type" value="Genomic_DNA"/>
</dbReference>
<reference evidence="1 2" key="1">
    <citation type="journal article" date="2012" name="Environ. Microbiol.">
        <title>The genome sequence of Desulfatibacillum alkenivorans AK-01: a blueprint for anaerobic alkane oxidation.</title>
        <authorList>
            <person name="Callaghan A.V."/>
            <person name="Morris B.E."/>
            <person name="Pereira I.A."/>
            <person name="McInerney M.J."/>
            <person name="Austin R.N."/>
            <person name="Groves J.T."/>
            <person name="Kukor J.J."/>
            <person name="Suflita J.M."/>
            <person name="Young L.Y."/>
            <person name="Zylstra G.J."/>
            <person name="Wawrik B."/>
        </authorList>
    </citation>
    <scope>NUCLEOTIDE SEQUENCE [LARGE SCALE GENOMIC DNA]</scope>
    <source>
        <strain evidence="1 2">AK-01</strain>
    </source>
</reference>
<sequence>MKTMLRRRLNHRLPAVLLSMLLVSVLLMGGCATPDVQSLSDSRILDPDQEDDIGGSFTESGDIRTVAVKMCGELLSTPEIANGPKPVRIAIAPIKNSTRFLIDKDIFMKRLRIEMNKYAKGQVRFFSQGMGQQVRHTILQEQTENQWFALTEEAARSLVECPVVAGAGRPLKVALIPVKNTNLVGVNADSLASLVRSQVYSQSQGKVMFLAREGSGKAIDQVLAESDLKSIGLVTSREQRQIVGADYFLGGEFIAMGVLEESAQEVIDAKAGLDENDPRTDEVSVNVKTESPNVTKYLNLMLINADTAEIAFQKLIPVEKKMQTGLGNADYILTGELSALSKAAEGGKRSDYVIMSFQLVNPHSNELLWEDAYETKRTTNRSVLYR</sequence>
<name>B8FGL6_DESAL</name>
<dbReference type="Gene3D" id="3.40.50.10610">
    <property type="entry name" value="ABC-type transport auxiliary lipoprotein component"/>
    <property type="match status" value="2"/>
</dbReference>
<dbReference type="eggNOG" id="COG3417">
    <property type="taxonomic scope" value="Bacteria"/>
</dbReference>
<dbReference type="PROSITE" id="PS51257">
    <property type="entry name" value="PROKAR_LIPOPROTEIN"/>
    <property type="match status" value="1"/>
</dbReference>
<gene>
    <name evidence="1" type="ordered locus">Dalk_3235</name>
</gene>
<keyword evidence="2" id="KW-1185">Reference proteome</keyword>
<dbReference type="Pfam" id="PF13036">
    <property type="entry name" value="LpoB"/>
    <property type="match status" value="2"/>
</dbReference>
<evidence type="ECO:0000313" key="1">
    <source>
        <dbReference type="EMBL" id="ACL04925.1"/>
    </source>
</evidence>
<dbReference type="InterPro" id="IPR014094">
    <property type="entry name" value="LpoB"/>
</dbReference>
<dbReference type="AlphaFoldDB" id="B8FGL6"/>
<protein>
    <recommendedName>
        <fullName evidence="3">Lipoprotein</fullName>
    </recommendedName>
</protein>
<dbReference type="KEGG" id="dal:Dalk_3235"/>
<evidence type="ECO:0000313" key="2">
    <source>
        <dbReference type="Proteomes" id="UP000000739"/>
    </source>
</evidence>
<accession>B8FGL6</accession>
<dbReference type="RefSeq" id="WP_015947985.1">
    <property type="nucleotide sequence ID" value="NC_011768.1"/>
</dbReference>
<organism evidence="1 2">
    <name type="scientific">Desulfatibacillum aliphaticivorans</name>
    <dbReference type="NCBI Taxonomy" id="218208"/>
    <lineage>
        <taxon>Bacteria</taxon>
        <taxon>Pseudomonadati</taxon>
        <taxon>Thermodesulfobacteriota</taxon>
        <taxon>Desulfobacteria</taxon>
        <taxon>Desulfobacterales</taxon>
        <taxon>Desulfatibacillaceae</taxon>
        <taxon>Desulfatibacillum</taxon>
    </lineage>
</organism>
<proteinExistence type="predicted"/>
<dbReference type="HOGENOM" id="CLU_715195_0_0_7"/>
<dbReference type="Proteomes" id="UP000000739">
    <property type="component" value="Chromosome"/>
</dbReference>
<evidence type="ECO:0008006" key="3">
    <source>
        <dbReference type="Google" id="ProtNLM"/>
    </source>
</evidence>